<dbReference type="EMBL" id="SNRW01002421">
    <property type="protein sequence ID" value="KAA6392823.1"/>
    <property type="molecule type" value="Genomic_DNA"/>
</dbReference>
<dbReference type="Proteomes" id="UP000324800">
    <property type="component" value="Unassembled WGS sequence"/>
</dbReference>
<organism evidence="1 2">
    <name type="scientific">Streblomastix strix</name>
    <dbReference type="NCBI Taxonomy" id="222440"/>
    <lineage>
        <taxon>Eukaryota</taxon>
        <taxon>Metamonada</taxon>
        <taxon>Preaxostyla</taxon>
        <taxon>Oxymonadida</taxon>
        <taxon>Streblomastigidae</taxon>
        <taxon>Streblomastix</taxon>
    </lineage>
</organism>
<proteinExistence type="predicted"/>
<reference evidence="1 2" key="1">
    <citation type="submission" date="2019-03" db="EMBL/GenBank/DDBJ databases">
        <title>Single cell metagenomics reveals metabolic interactions within the superorganism composed of flagellate Streblomastix strix and complex community of Bacteroidetes bacteria on its surface.</title>
        <authorList>
            <person name="Treitli S.C."/>
            <person name="Kolisko M."/>
            <person name="Husnik F."/>
            <person name="Keeling P."/>
            <person name="Hampl V."/>
        </authorList>
    </citation>
    <scope>NUCLEOTIDE SEQUENCE [LARGE SCALE GENOMIC DNA]</scope>
    <source>
        <strain evidence="1">ST1C</strain>
    </source>
</reference>
<comment type="caution">
    <text evidence="1">The sequence shown here is derived from an EMBL/GenBank/DDBJ whole genome shotgun (WGS) entry which is preliminary data.</text>
</comment>
<accession>A0A5J4WDS9</accession>
<name>A0A5J4WDS9_9EUKA</name>
<sequence length="202" mass="22244">MKGQIRHFYSASSLISNGQRVGSSLSGMQTCVIYYRIDASGYPITTFVEINSNALQSFSQNLETWLFADSYKECNSINRSLVILIHGHLDPQTTSGSIIIKSDESGSKTVKALNLSESSSNAAGAQWEVFDKLSHEFPSSSFTNVTRESKYSLRVIEYTKGSQSDSFDASLNFEEKISPTEEEHVDVSSGLSTGAIIEIERN</sequence>
<evidence type="ECO:0000313" key="1">
    <source>
        <dbReference type="EMBL" id="KAA6392823.1"/>
    </source>
</evidence>
<evidence type="ECO:0000313" key="2">
    <source>
        <dbReference type="Proteomes" id="UP000324800"/>
    </source>
</evidence>
<protein>
    <submittedName>
        <fullName evidence="1">Uncharacterized protein</fullName>
    </submittedName>
</protein>
<gene>
    <name evidence="1" type="ORF">EZS28_011651</name>
</gene>
<dbReference type="AlphaFoldDB" id="A0A5J4WDS9"/>